<reference evidence="1" key="2">
    <citation type="submission" date="2020-09" db="EMBL/GenBank/DDBJ databases">
        <authorList>
            <person name="Sun Q."/>
            <person name="Zhou Y."/>
        </authorList>
    </citation>
    <scope>NUCLEOTIDE SEQUENCE</scope>
    <source>
        <strain evidence="1">CGMCC 1.12827</strain>
    </source>
</reference>
<dbReference type="AlphaFoldDB" id="A0A916X248"/>
<organism evidence="1 2">
    <name type="scientific">Gordonia jinhuaensis</name>
    <dbReference type="NCBI Taxonomy" id="1517702"/>
    <lineage>
        <taxon>Bacteria</taxon>
        <taxon>Bacillati</taxon>
        <taxon>Actinomycetota</taxon>
        <taxon>Actinomycetes</taxon>
        <taxon>Mycobacteriales</taxon>
        <taxon>Gordoniaceae</taxon>
        <taxon>Gordonia</taxon>
    </lineage>
</organism>
<sequence>MTLARLAQLDPNGESFRYNGGLPNVDDRVDFPSLNNALSEMLDVLAGALDVLDEYSDCQRDIVDASDYMDL</sequence>
<gene>
    <name evidence="1" type="ORF">GCM10011489_40110</name>
</gene>
<keyword evidence="2" id="KW-1185">Reference proteome</keyword>
<dbReference type="Proteomes" id="UP000621454">
    <property type="component" value="Unassembled WGS sequence"/>
</dbReference>
<protein>
    <submittedName>
        <fullName evidence="1">Uncharacterized protein</fullName>
    </submittedName>
</protein>
<name>A0A916X248_9ACTN</name>
<comment type="caution">
    <text evidence="1">The sequence shown here is derived from an EMBL/GenBank/DDBJ whole genome shotgun (WGS) entry which is preliminary data.</text>
</comment>
<evidence type="ECO:0000313" key="2">
    <source>
        <dbReference type="Proteomes" id="UP000621454"/>
    </source>
</evidence>
<reference evidence="1" key="1">
    <citation type="journal article" date="2014" name="Int. J. Syst. Evol. Microbiol.">
        <title>Complete genome sequence of Corynebacterium casei LMG S-19264T (=DSM 44701T), isolated from a smear-ripened cheese.</title>
        <authorList>
            <consortium name="US DOE Joint Genome Institute (JGI-PGF)"/>
            <person name="Walter F."/>
            <person name="Albersmeier A."/>
            <person name="Kalinowski J."/>
            <person name="Ruckert C."/>
        </authorList>
    </citation>
    <scope>NUCLEOTIDE SEQUENCE</scope>
    <source>
        <strain evidence="1">CGMCC 1.12827</strain>
    </source>
</reference>
<accession>A0A916X248</accession>
<proteinExistence type="predicted"/>
<dbReference type="EMBL" id="BMGC01000119">
    <property type="protein sequence ID" value="GGB49254.1"/>
    <property type="molecule type" value="Genomic_DNA"/>
</dbReference>
<evidence type="ECO:0000313" key="1">
    <source>
        <dbReference type="EMBL" id="GGB49254.1"/>
    </source>
</evidence>